<dbReference type="EMBL" id="PSZC01000005">
    <property type="protein sequence ID" value="PPJ38392.1"/>
    <property type="molecule type" value="Genomic_DNA"/>
</dbReference>
<sequence>MSIDLSGAQWFKSSRSSSGKECVEVAHLSEGMVGVRDSKNPTGPALVFAPAEWDAFTARLECGGFDLT</sequence>
<dbReference type="InterPro" id="IPR007278">
    <property type="entry name" value="DUF397"/>
</dbReference>
<evidence type="ECO:0000313" key="2">
    <source>
        <dbReference type="EMBL" id="PPJ38392.1"/>
    </source>
</evidence>
<organism evidence="2 3">
    <name type="scientific">Nocardia nova</name>
    <dbReference type="NCBI Taxonomy" id="37330"/>
    <lineage>
        <taxon>Bacteria</taxon>
        <taxon>Bacillati</taxon>
        <taxon>Actinomycetota</taxon>
        <taxon>Actinomycetes</taxon>
        <taxon>Mycobacteriales</taxon>
        <taxon>Nocardiaceae</taxon>
        <taxon>Nocardia</taxon>
    </lineage>
</organism>
<proteinExistence type="predicted"/>
<gene>
    <name evidence="2" type="ORF">C5E45_08875</name>
</gene>
<dbReference type="OrthoDB" id="4299240at2"/>
<dbReference type="Pfam" id="PF04149">
    <property type="entry name" value="DUF397"/>
    <property type="match status" value="1"/>
</dbReference>
<dbReference type="AlphaFoldDB" id="A0A2S6AT03"/>
<name>A0A2S6AT03_9NOCA</name>
<evidence type="ECO:0000313" key="3">
    <source>
        <dbReference type="Proteomes" id="UP000239874"/>
    </source>
</evidence>
<accession>A0A2S6AT03</accession>
<protein>
    <submittedName>
        <fullName evidence="2">DUF397 domain-containing protein</fullName>
    </submittedName>
</protein>
<reference evidence="2 3" key="1">
    <citation type="submission" date="2018-02" db="EMBL/GenBank/DDBJ databases">
        <title>8 Nocardia nova and 1 Nocardia cyriacigeorgica strain used for evolution to TMP-SMX.</title>
        <authorList>
            <person name="Mehta H."/>
            <person name="Weng J."/>
            <person name="Shamoo Y."/>
        </authorList>
    </citation>
    <scope>NUCLEOTIDE SEQUENCE [LARGE SCALE GENOMIC DNA]</scope>
    <source>
        <strain evidence="2 3">MDA3139</strain>
    </source>
</reference>
<dbReference type="Proteomes" id="UP000239874">
    <property type="component" value="Unassembled WGS sequence"/>
</dbReference>
<feature type="domain" description="DUF397" evidence="1">
    <location>
        <begin position="8"/>
        <end position="60"/>
    </location>
</feature>
<comment type="caution">
    <text evidence="2">The sequence shown here is derived from an EMBL/GenBank/DDBJ whole genome shotgun (WGS) entry which is preliminary data.</text>
</comment>
<dbReference type="RefSeq" id="WP_104376988.1">
    <property type="nucleotide sequence ID" value="NZ_PSZC01000005.1"/>
</dbReference>
<evidence type="ECO:0000259" key="1">
    <source>
        <dbReference type="Pfam" id="PF04149"/>
    </source>
</evidence>